<feature type="non-terminal residue" evidence="3">
    <location>
        <position position="190"/>
    </location>
</feature>
<dbReference type="GO" id="GO:0046872">
    <property type="term" value="F:metal ion binding"/>
    <property type="evidence" value="ECO:0007669"/>
    <property type="project" value="InterPro"/>
</dbReference>
<protein>
    <recommendedName>
        <fullName evidence="2">Alcohol dehydrogenase iron-type/glycerol dehydrogenase GldA domain-containing protein</fullName>
    </recommendedName>
</protein>
<keyword evidence="1" id="KW-0560">Oxidoreductase</keyword>
<dbReference type="Gene3D" id="3.40.50.1970">
    <property type="match status" value="1"/>
</dbReference>
<feature type="domain" description="Alcohol dehydrogenase iron-type/glycerol dehydrogenase GldA" evidence="2">
    <location>
        <begin position="16"/>
        <end position="176"/>
    </location>
</feature>
<feature type="non-terminal residue" evidence="3">
    <location>
        <position position="1"/>
    </location>
</feature>
<evidence type="ECO:0000259" key="2">
    <source>
        <dbReference type="Pfam" id="PF00465"/>
    </source>
</evidence>
<sequence length="190" mass="20375">YGHWFAPRAILTGRIGSKALATSVSFMCERRKAFILTDTVVERHARSVAKDFQEAGFQTTIWNEAAPEPPIALAGKCADAMLKFEPDLIIAVGGGSTMDLAKAAWILYELPGYDLRAVSPLLPMGLRKKALLAAYPTTSGTGSEVTWASVLTDDSVSPPVKIALSSAEIVPDFAVLLPEFTVVMPCSFQA</sequence>
<dbReference type="GO" id="GO:0004022">
    <property type="term" value="F:alcohol dehydrogenase (NAD+) activity"/>
    <property type="evidence" value="ECO:0007669"/>
    <property type="project" value="TreeGrafter"/>
</dbReference>
<dbReference type="EMBL" id="BARV01012723">
    <property type="protein sequence ID" value="GAI07176.1"/>
    <property type="molecule type" value="Genomic_DNA"/>
</dbReference>
<accession>X1LMX1</accession>
<comment type="caution">
    <text evidence="3">The sequence shown here is derived from an EMBL/GenBank/DDBJ whole genome shotgun (WGS) entry which is preliminary data.</text>
</comment>
<evidence type="ECO:0000256" key="1">
    <source>
        <dbReference type="ARBA" id="ARBA00023002"/>
    </source>
</evidence>
<evidence type="ECO:0000313" key="3">
    <source>
        <dbReference type="EMBL" id="GAI07176.1"/>
    </source>
</evidence>
<proteinExistence type="predicted"/>
<dbReference type="SUPFAM" id="SSF56796">
    <property type="entry name" value="Dehydroquinate synthase-like"/>
    <property type="match status" value="1"/>
</dbReference>
<gene>
    <name evidence="3" type="ORF">S06H3_23419</name>
</gene>
<name>X1LMX1_9ZZZZ</name>
<dbReference type="GO" id="GO:0005739">
    <property type="term" value="C:mitochondrion"/>
    <property type="evidence" value="ECO:0007669"/>
    <property type="project" value="TreeGrafter"/>
</dbReference>
<dbReference type="Pfam" id="PF00465">
    <property type="entry name" value="Fe-ADH"/>
    <property type="match status" value="1"/>
</dbReference>
<dbReference type="PANTHER" id="PTHR11496">
    <property type="entry name" value="ALCOHOL DEHYDROGENASE"/>
    <property type="match status" value="1"/>
</dbReference>
<dbReference type="InterPro" id="IPR001670">
    <property type="entry name" value="ADH_Fe/GldA"/>
</dbReference>
<dbReference type="AlphaFoldDB" id="X1LMX1"/>
<dbReference type="InterPro" id="IPR039697">
    <property type="entry name" value="Alcohol_dehydrogenase_Fe"/>
</dbReference>
<reference evidence="3" key="1">
    <citation type="journal article" date="2014" name="Front. Microbiol.">
        <title>High frequency of phylogenetically diverse reductive dehalogenase-homologous genes in deep subseafloor sedimentary metagenomes.</title>
        <authorList>
            <person name="Kawai M."/>
            <person name="Futagami T."/>
            <person name="Toyoda A."/>
            <person name="Takaki Y."/>
            <person name="Nishi S."/>
            <person name="Hori S."/>
            <person name="Arai W."/>
            <person name="Tsubouchi T."/>
            <person name="Morono Y."/>
            <person name="Uchiyama I."/>
            <person name="Ito T."/>
            <person name="Fujiyama A."/>
            <person name="Inagaki F."/>
            <person name="Takami H."/>
        </authorList>
    </citation>
    <scope>NUCLEOTIDE SEQUENCE</scope>
    <source>
        <strain evidence="3">Expedition CK06-06</strain>
    </source>
</reference>
<organism evidence="3">
    <name type="scientific">marine sediment metagenome</name>
    <dbReference type="NCBI Taxonomy" id="412755"/>
    <lineage>
        <taxon>unclassified sequences</taxon>
        <taxon>metagenomes</taxon>
        <taxon>ecological metagenomes</taxon>
    </lineage>
</organism>
<dbReference type="PANTHER" id="PTHR11496:SF83">
    <property type="entry name" value="HYDROXYACID-OXOACID TRANSHYDROGENASE, MITOCHONDRIAL"/>
    <property type="match status" value="1"/>
</dbReference>